<dbReference type="CDD" id="cd07247">
    <property type="entry name" value="SgaA_N_like"/>
    <property type="match status" value="2"/>
</dbReference>
<gene>
    <name evidence="2" type="ORF">NGB36_05455</name>
</gene>
<dbReference type="Proteomes" id="UP001057702">
    <property type="component" value="Unassembled WGS sequence"/>
</dbReference>
<name>A0ABT1PQW5_9ACTN</name>
<dbReference type="InterPro" id="IPR004360">
    <property type="entry name" value="Glyas_Fos-R_dOase_dom"/>
</dbReference>
<evidence type="ECO:0000259" key="1">
    <source>
        <dbReference type="PROSITE" id="PS51819"/>
    </source>
</evidence>
<dbReference type="Gene3D" id="3.10.180.10">
    <property type="entry name" value="2,3-Dihydroxybiphenyl 1,2-Dioxygenase, domain 1"/>
    <property type="match status" value="2"/>
</dbReference>
<comment type="caution">
    <text evidence="2">The sequence shown here is derived from an EMBL/GenBank/DDBJ whole genome shotgun (WGS) entry which is preliminary data.</text>
</comment>
<accession>A0ABT1PQW5</accession>
<dbReference type="Pfam" id="PF18029">
    <property type="entry name" value="Glyoxalase_6"/>
    <property type="match status" value="1"/>
</dbReference>
<dbReference type="InterPro" id="IPR052164">
    <property type="entry name" value="Anthracycline_SecMetBiosynth"/>
</dbReference>
<dbReference type="InterPro" id="IPR041581">
    <property type="entry name" value="Glyoxalase_6"/>
</dbReference>
<protein>
    <submittedName>
        <fullName evidence="2">VOC family protein</fullName>
    </submittedName>
</protein>
<keyword evidence="3" id="KW-1185">Reference proteome</keyword>
<feature type="domain" description="VOC" evidence="1">
    <location>
        <begin position="11"/>
        <end position="122"/>
    </location>
</feature>
<evidence type="ECO:0000313" key="2">
    <source>
        <dbReference type="EMBL" id="MCQ4080052.1"/>
    </source>
</evidence>
<dbReference type="InterPro" id="IPR029068">
    <property type="entry name" value="Glyas_Bleomycin-R_OHBP_Dase"/>
</dbReference>
<dbReference type="InterPro" id="IPR037523">
    <property type="entry name" value="VOC_core"/>
</dbReference>
<reference evidence="2" key="1">
    <citation type="submission" date="2022-06" db="EMBL/GenBank/DDBJ databases">
        <title>Draft genome sequence of Streptomyces sp. RB6PN25 isolated from peat swamp forest in Thailand.</title>
        <authorList>
            <person name="Duangmal K."/>
            <person name="Klaysubun C."/>
        </authorList>
    </citation>
    <scope>NUCLEOTIDE SEQUENCE</scope>
    <source>
        <strain evidence="2">RB6PN25</strain>
    </source>
</reference>
<dbReference type="PROSITE" id="PS51819">
    <property type="entry name" value="VOC"/>
    <property type="match status" value="2"/>
</dbReference>
<dbReference type="PANTHER" id="PTHR33993:SF10">
    <property type="entry name" value="CONSERVED PROTEIN"/>
    <property type="match status" value="1"/>
</dbReference>
<proteinExistence type="predicted"/>
<feature type="domain" description="VOC" evidence="1">
    <location>
        <begin position="136"/>
        <end position="257"/>
    </location>
</feature>
<dbReference type="PANTHER" id="PTHR33993">
    <property type="entry name" value="GLYOXALASE-RELATED"/>
    <property type="match status" value="1"/>
</dbReference>
<dbReference type="Pfam" id="PF00903">
    <property type="entry name" value="Glyoxalase"/>
    <property type="match status" value="1"/>
</dbReference>
<sequence length="259" mass="28081">MSPSGHAVRGAPCWVSLMTRDLPTAEEFYRAVLGWEYRPGFQPDYSLALVNGAPVAGLGALAPTMEFPVSWTSYFAVDSADLVADRIRERGATVAVGPLKFGKGRVAWAADPAGAVFGIWEGEVDPQWRVGRKKGAPAWLELRTRDAFASAIFYGEVFQWETDDPERYDVRYEHDRVILRIAGHSVAGLTGGAVEGAPEPQIRPRWHVYFCVSDVEEAVQRAQAAGGTVTAPPEDSPFGPVAMLRDPDGGLFTVTSGTI</sequence>
<dbReference type="EMBL" id="JANFNG010000002">
    <property type="protein sequence ID" value="MCQ4080052.1"/>
    <property type="molecule type" value="Genomic_DNA"/>
</dbReference>
<dbReference type="SUPFAM" id="SSF54593">
    <property type="entry name" value="Glyoxalase/Bleomycin resistance protein/Dihydroxybiphenyl dioxygenase"/>
    <property type="match status" value="2"/>
</dbReference>
<evidence type="ECO:0000313" key="3">
    <source>
        <dbReference type="Proteomes" id="UP001057702"/>
    </source>
</evidence>
<organism evidence="2 3">
    <name type="scientific">Streptomyces humicola</name>
    <dbReference type="NCBI Taxonomy" id="2953240"/>
    <lineage>
        <taxon>Bacteria</taxon>
        <taxon>Bacillati</taxon>
        <taxon>Actinomycetota</taxon>
        <taxon>Actinomycetes</taxon>
        <taxon>Kitasatosporales</taxon>
        <taxon>Streptomycetaceae</taxon>
        <taxon>Streptomyces</taxon>
    </lineage>
</organism>